<keyword evidence="1" id="KW-0678">Repressor</keyword>
<evidence type="ECO:0000256" key="5">
    <source>
        <dbReference type="SAM" id="MobiDB-lite"/>
    </source>
</evidence>
<feature type="region of interest" description="Disordered" evidence="5">
    <location>
        <begin position="72"/>
        <end position="92"/>
    </location>
</feature>
<dbReference type="Gene3D" id="3.40.50.280">
    <property type="entry name" value="Cobalamin-binding domain"/>
    <property type="match status" value="1"/>
</dbReference>
<accession>A0A0A0JK41</accession>
<gene>
    <name evidence="8" type="ORF">N803_14760</name>
</gene>
<dbReference type="GO" id="GO:0046872">
    <property type="term" value="F:metal ion binding"/>
    <property type="evidence" value="ECO:0007669"/>
    <property type="project" value="InterPro"/>
</dbReference>
<dbReference type="InterPro" id="IPR006158">
    <property type="entry name" value="Cobalamin-bd"/>
</dbReference>
<keyword evidence="4" id="KW-0804">Transcription</keyword>
<dbReference type="OrthoDB" id="9800334at2"/>
<dbReference type="STRING" id="1385521.N803_14760"/>
<dbReference type="PANTHER" id="PTHR30204">
    <property type="entry name" value="REDOX-CYCLING DRUG-SENSING TRANSCRIPTIONAL ACTIVATOR SOXR"/>
    <property type="match status" value="1"/>
</dbReference>
<evidence type="ECO:0000256" key="4">
    <source>
        <dbReference type="ARBA" id="ARBA00023163"/>
    </source>
</evidence>
<dbReference type="EMBL" id="AVPK01000006">
    <property type="protein sequence ID" value="KGN37119.1"/>
    <property type="molecule type" value="Genomic_DNA"/>
</dbReference>
<feature type="domain" description="HTH merR-type" evidence="6">
    <location>
        <begin position="1"/>
        <end position="66"/>
    </location>
</feature>
<evidence type="ECO:0000256" key="3">
    <source>
        <dbReference type="ARBA" id="ARBA00023125"/>
    </source>
</evidence>
<dbReference type="GO" id="GO:0031419">
    <property type="term" value="F:cobalamin binding"/>
    <property type="evidence" value="ECO:0007669"/>
    <property type="project" value="InterPro"/>
</dbReference>
<dbReference type="SMART" id="SM00422">
    <property type="entry name" value="HTH_MERR"/>
    <property type="match status" value="1"/>
</dbReference>
<dbReference type="InterPro" id="IPR009061">
    <property type="entry name" value="DNA-bd_dom_put_sf"/>
</dbReference>
<dbReference type="eggNOG" id="COG5012">
    <property type="taxonomic scope" value="Bacteria"/>
</dbReference>
<dbReference type="PROSITE" id="PS51332">
    <property type="entry name" value="B12_BINDING"/>
    <property type="match status" value="1"/>
</dbReference>
<dbReference type="InterPro" id="IPR000551">
    <property type="entry name" value="MerR-type_HTH_dom"/>
</dbReference>
<dbReference type="InterPro" id="IPR003759">
    <property type="entry name" value="Cbl-bd_cap"/>
</dbReference>
<dbReference type="PROSITE" id="PS50937">
    <property type="entry name" value="HTH_MERR_2"/>
    <property type="match status" value="1"/>
</dbReference>
<dbReference type="GO" id="GO:0003700">
    <property type="term" value="F:DNA-binding transcription factor activity"/>
    <property type="evidence" value="ECO:0007669"/>
    <property type="project" value="InterPro"/>
</dbReference>
<dbReference type="SUPFAM" id="SSF46955">
    <property type="entry name" value="Putative DNA-binding domain"/>
    <property type="match status" value="1"/>
</dbReference>
<dbReference type="eggNOG" id="COG0789">
    <property type="taxonomic scope" value="Bacteria"/>
</dbReference>
<protein>
    <submittedName>
        <fullName evidence="8">Transcriptional regulator</fullName>
    </submittedName>
</protein>
<dbReference type="Gene3D" id="1.10.1240.10">
    <property type="entry name" value="Methionine synthase domain"/>
    <property type="match status" value="1"/>
</dbReference>
<reference evidence="8 9" key="1">
    <citation type="submission" date="2013-08" db="EMBL/GenBank/DDBJ databases">
        <title>The genome sequence of Knoellia subterranea.</title>
        <authorList>
            <person name="Zhu W."/>
            <person name="Wang G."/>
        </authorList>
    </citation>
    <scope>NUCLEOTIDE SEQUENCE [LARGE SCALE GENOMIC DNA]</scope>
    <source>
        <strain evidence="8 9">KCTC 19937</strain>
    </source>
</reference>
<name>A0A0A0JK41_9MICO</name>
<dbReference type="InterPro" id="IPR036594">
    <property type="entry name" value="Meth_synthase_dom"/>
</dbReference>
<dbReference type="SUPFAM" id="SSF52242">
    <property type="entry name" value="Cobalamin (vitamin B12)-binding domain"/>
    <property type="match status" value="1"/>
</dbReference>
<dbReference type="PANTHER" id="PTHR30204:SF69">
    <property type="entry name" value="MERR-FAMILY TRANSCRIPTIONAL REGULATOR"/>
    <property type="match status" value="1"/>
</dbReference>
<dbReference type="Gene3D" id="1.10.1660.10">
    <property type="match status" value="1"/>
</dbReference>
<dbReference type="Pfam" id="PF02607">
    <property type="entry name" value="B12-binding_2"/>
    <property type="match status" value="1"/>
</dbReference>
<dbReference type="Pfam" id="PF13411">
    <property type="entry name" value="MerR_1"/>
    <property type="match status" value="1"/>
</dbReference>
<dbReference type="GO" id="GO:0003677">
    <property type="term" value="F:DNA binding"/>
    <property type="evidence" value="ECO:0007669"/>
    <property type="project" value="UniProtKB-KW"/>
</dbReference>
<dbReference type="InterPro" id="IPR047057">
    <property type="entry name" value="MerR_fam"/>
</dbReference>
<comment type="caution">
    <text evidence="8">The sequence shown here is derived from an EMBL/GenBank/DDBJ whole genome shotgun (WGS) entry which is preliminary data.</text>
</comment>
<dbReference type="Proteomes" id="UP000030011">
    <property type="component" value="Unassembled WGS sequence"/>
</dbReference>
<keyword evidence="2" id="KW-0805">Transcription regulation</keyword>
<evidence type="ECO:0000259" key="6">
    <source>
        <dbReference type="PROSITE" id="PS50937"/>
    </source>
</evidence>
<dbReference type="AlphaFoldDB" id="A0A0A0JK41"/>
<evidence type="ECO:0000259" key="7">
    <source>
        <dbReference type="PROSITE" id="PS51332"/>
    </source>
</evidence>
<sequence>MYTIKKAAELTGIGLSTLRAWERRYGIVSPVRSSGGYRLYSDVDVRALAIMTSLVHDGWTASEAAAETLRRVDGARPSGSRPGAPGDVAGESSKVAVDVVGAPEGLDDLISAAQDMDVVRVGSLLDHAFGSGRDFLDTTGRWLMPALVGVGDAWADGRLGVAGEHLVSNAVQRRLSTLYENAPRANTGPLALVGLPPGARHELGLLSFAVAARRSGLATAYVGADLPGEDWARALSAHAAGAAVIAVPRLADVVPAQTVVDRLRQETPSTVVAVGGRHQDEVKGALRLGHDFASAVEVLRSALASHRRAPERTPPLAGQ</sequence>
<dbReference type="InterPro" id="IPR036724">
    <property type="entry name" value="Cobalamin-bd_sf"/>
</dbReference>
<evidence type="ECO:0000313" key="8">
    <source>
        <dbReference type="EMBL" id="KGN37119.1"/>
    </source>
</evidence>
<organism evidence="8 9">
    <name type="scientific">Knoellia subterranea KCTC 19937</name>
    <dbReference type="NCBI Taxonomy" id="1385521"/>
    <lineage>
        <taxon>Bacteria</taxon>
        <taxon>Bacillati</taxon>
        <taxon>Actinomycetota</taxon>
        <taxon>Actinomycetes</taxon>
        <taxon>Micrococcales</taxon>
        <taxon>Intrasporangiaceae</taxon>
        <taxon>Knoellia</taxon>
    </lineage>
</organism>
<dbReference type="RefSeq" id="WP_035905285.1">
    <property type="nucleotide sequence ID" value="NZ_AVPK01000006.1"/>
</dbReference>
<keyword evidence="9" id="KW-1185">Reference proteome</keyword>
<keyword evidence="3" id="KW-0238">DNA-binding</keyword>
<dbReference type="CDD" id="cd01104">
    <property type="entry name" value="HTH_MlrA-CarA"/>
    <property type="match status" value="1"/>
</dbReference>
<evidence type="ECO:0000256" key="2">
    <source>
        <dbReference type="ARBA" id="ARBA00023015"/>
    </source>
</evidence>
<evidence type="ECO:0000313" key="9">
    <source>
        <dbReference type="Proteomes" id="UP000030011"/>
    </source>
</evidence>
<evidence type="ECO:0000256" key="1">
    <source>
        <dbReference type="ARBA" id="ARBA00022491"/>
    </source>
</evidence>
<proteinExistence type="predicted"/>
<feature type="domain" description="B12-binding" evidence="7">
    <location>
        <begin position="188"/>
        <end position="313"/>
    </location>
</feature>